<dbReference type="InterPro" id="IPR009291">
    <property type="entry name" value="Vps62"/>
</dbReference>
<evidence type="ECO:0000256" key="1">
    <source>
        <dbReference type="SAM" id="MobiDB-lite"/>
    </source>
</evidence>
<evidence type="ECO:0000313" key="2">
    <source>
        <dbReference type="EMBL" id="KAH0565472.1"/>
    </source>
</evidence>
<dbReference type="PANTHER" id="PTHR48172">
    <property type="match status" value="1"/>
</dbReference>
<dbReference type="AlphaFoldDB" id="A0A9P8RTB6"/>
<name>A0A9P8RTB6_9PEZI</name>
<sequence>MEPSSWDGGKTVPDDWSKDERVMREIPQYVLDYAPLVHLYSGEQFWPCDIEKHLIHTTPYLNYTPLQARSNHPTLTDLDRLNQYDRGRFVFLQSNDNVEERPGWLGGKKNIPSDPKEGNGDDSDYDDEVSYDFGPGHRPLNGEGALDMVGDEQLMDEIELQRPMESGQLRGGRSDAPAVLIVVDKGDGVVDAFWFYFYSYNLGNVVLGIRFGNHVGDWEHSLVRFQHGIPKAVFFSEHSGGEAYSYEAVEKIGQRVRGPHLWYTLGCSLLTHRVQPVIYSATGTHAMYATVGVHEYILPLGLLHDVTDRGPLWDPVLNSHMYTYDTLSDTLRSSNVTPHAPTQWFYFNGHWGDKIYPLSDRRQYTFAGQYHYVNGPLGPRFKKLDRSSICQSTGSCVVKDILDEPSQRRVWVGVGEGEEMSPEDVERFLGDAGNVAGEL</sequence>
<evidence type="ECO:0000313" key="3">
    <source>
        <dbReference type="Proteomes" id="UP000750711"/>
    </source>
</evidence>
<reference evidence="2" key="1">
    <citation type="submission" date="2021-03" db="EMBL/GenBank/DDBJ databases">
        <title>Comparative genomics and phylogenomic investigation of the class Geoglossomycetes provide insights into ecological specialization and systematics.</title>
        <authorList>
            <person name="Melie T."/>
            <person name="Pirro S."/>
            <person name="Miller A.N."/>
            <person name="Quandt A."/>
        </authorList>
    </citation>
    <scope>NUCLEOTIDE SEQUENCE</scope>
    <source>
        <strain evidence="2">CAQ_001_2017</strain>
    </source>
</reference>
<dbReference type="EMBL" id="JAGHQM010000091">
    <property type="protein sequence ID" value="KAH0565472.1"/>
    <property type="molecule type" value="Genomic_DNA"/>
</dbReference>
<keyword evidence="3" id="KW-1185">Reference proteome</keyword>
<accession>A0A9P8RTB6</accession>
<evidence type="ECO:0008006" key="4">
    <source>
        <dbReference type="Google" id="ProtNLM"/>
    </source>
</evidence>
<dbReference type="PANTHER" id="PTHR48172:SF2">
    <property type="entry name" value="VACUOLAR PROTEIN SORTING PROTEIN 62"/>
    <property type="match status" value="1"/>
</dbReference>
<dbReference type="Pfam" id="PF06101">
    <property type="entry name" value="Vps62"/>
    <property type="match status" value="1"/>
</dbReference>
<gene>
    <name evidence="2" type="ORF">GP486_001132</name>
</gene>
<dbReference type="Proteomes" id="UP000750711">
    <property type="component" value="Unassembled WGS sequence"/>
</dbReference>
<comment type="caution">
    <text evidence="2">The sequence shown here is derived from an EMBL/GenBank/DDBJ whole genome shotgun (WGS) entry which is preliminary data.</text>
</comment>
<proteinExistence type="predicted"/>
<protein>
    <recommendedName>
        <fullName evidence="4">Vacuolar protein sorting-associated protein 62</fullName>
    </recommendedName>
</protein>
<feature type="region of interest" description="Disordered" evidence="1">
    <location>
        <begin position="102"/>
        <end position="127"/>
    </location>
</feature>
<organism evidence="2 3">
    <name type="scientific">Trichoglossum hirsutum</name>
    <dbReference type="NCBI Taxonomy" id="265104"/>
    <lineage>
        <taxon>Eukaryota</taxon>
        <taxon>Fungi</taxon>
        <taxon>Dikarya</taxon>
        <taxon>Ascomycota</taxon>
        <taxon>Pezizomycotina</taxon>
        <taxon>Geoglossomycetes</taxon>
        <taxon>Geoglossales</taxon>
        <taxon>Geoglossaceae</taxon>
        <taxon>Trichoglossum</taxon>
    </lineage>
</organism>